<dbReference type="PATRIC" id="fig|455434.6.peg.901"/>
<evidence type="ECO:0000313" key="1">
    <source>
        <dbReference type="EMBL" id="ACD71330.1"/>
    </source>
</evidence>
<dbReference type="AlphaFoldDB" id="A0A0H3BJY8"/>
<evidence type="ECO:0000313" key="2">
    <source>
        <dbReference type="Proteomes" id="UP000001202"/>
    </source>
</evidence>
<reference evidence="1 2" key="1">
    <citation type="journal article" date="2008" name="BMC Microbiol.">
        <title>Complete genome sequence of Treponema pallidum ssp. pallidum strain SS14 determined with oligonucleotide arrays.</title>
        <authorList>
            <person name="Matejkova P."/>
            <person name="Strouhal M."/>
            <person name="Smajs D."/>
            <person name="Norris S.J."/>
            <person name="Palzkill T."/>
            <person name="Petrosino J.F."/>
            <person name="Sodergren E."/>
            <person name="Norton J.E."/>
            <person name="Singh J."/>
            <person name="Richmond T.A."/>
            <person name="Molla M.N."/>
            <person name="Albert T.J."/>
            <person name="Weinstock G.M."/>
        </authorList>
    </citation>
    <scope>NUCLEOTIDE SEQUENCE [LARGE SCALE GENOMIC DNA]</scope>
    <source>
        <strain evidence="1 2">SS14</strain>
    </source>
</reference>
<dbReference type="KEGG" id="tpp:TPASS_0914"/>
<proteinExistence type="predicted"/>
<sequence length="128" mass="14573">MTDVQSSGRRRKRKRTPRRDVFSPKLEFCEYVCPRCKEVIKDLPVALGDKDSGRPVHFDCVLSFLRESECLAAHEHVVYVGQGKFAVIVFPNPASTTCFSIVRLIEWETKNTLLEWRAGVAKICSQVS</sequence>
<organism evidence="1 2">
    <name type="scientific">Treponema pallidum subsp. pallidum (strain SS14)</name>
    <dbReference type="NCBI Taxonomy" id="455434"/>
    <lineage>
        <taxon>Bacteria</taxon>
        <taxon>Pseudomonadati</taxon>
        <taxon>Spirochaetota</taxon>
        <taxon>Spirochaetia</taxon>
        <taxon>Spirochaetales</taxon>
        <taxon>Treponemataceae</taxon>
        <taxon>Treponema</taxon>
    </lineage>
</organism>
<accession>A0A0H3BJY8</accession>
<dbReference type="EMBL" id="CP000805">
    <property type="protein sequence ID" value="ACD71330.1"/>
    <property type="molecule type" value="Genomic_DNA"/>
</dbReference>
<dbReference type="GeneID" id="93876665"/>
<protein>
    <submittedName>
        <fullName evidence="1">Uncharacterized protein</fullName>
    </submittedName>
</protein>
<dbReference type="RefSeq" id="WP_010882357.1">
    <property type="nucleotide sequence ID" value="NC_010741.1"/>
</dbReference>
<gene>
    <name evidence="1" type="ordered locus">TPASS_0914</name>
</gene>
<dbReference type="Proteomes" id="UP000001202">
    <property type="component" value="Chromosome"/>
</dbReference>
<name>A0A0H3BJY8_TREPS</name>